<evidence type="ECO:0000313" key="2">
    <source>
        <dbReference type="Proteomes" id="UP000790377"/>
    </source>
</evidence>
<proteinExistence type="predicted"/>
<organism evidence="1 2">
    <name type="scientific">Hygrophoropsis aurantiaca</name>
    <dbReference type="NCBI Taxonomy" id="72124"/>
    <lineage>
        <taxon>Eukaryota</taxon>
        <taxon>Fungi</taxon>
        <taxon>Dikarya</taxon>
        <taxon>Basidiomycota</taxon>
        <taxon>Agaricomycotina</taxon>
        <taxon>Agaricomycetes</taxon>
        <taxon>Agaricomycetidae</taxon>
        <taxon>Boletales</taxon>
        <taxon>Coniophorineae</taxon>
        <taxon>Hygrophoropsidaceae</taxon>
        <taxon>Hygrophoropsis</taxon>
    </lineage>
</organism>
<dbReference type="Proteomes" id="UP000790377">
    <property type="component" value="Unassembled WGS sequence"/>
</dbReference>
<reference evidence="1" key="1">
    <citation type="journal article" date="2021" name="New Phytol.">
        <title>Evolutionary innovations through gain and loss of genes in the ectomycorrhizal Boletales.</title>
        <authorList>
            <person name="Wu G."/>
            <person name="Miyauchi S."/>
            <person name="Morin E."/>
            <person name="Kuo A."/>
            <person name="Drula E."/>
            <person name="Varga T."/>
            <person name="Kohler A."/>
            <person name="Feng B."/>
            <person name="Cao Y."/>
            <person name="Lipzen A."/>
            <person name="Daum C."/>
            <person name="Hundley H."/>
            <person name="Pangilinan J."/>
            <person name="Johnson J."/>
            <person name="Barry K."/>
            <person name="LaButti K."/>
            <person name="Ng V."/>
            <person name="Ahrendt S."/>
            <person name="Min B."/>
            <person name="Choi I.G."/>
            <person name="Park H."/>
            <person name="Plett J.M."/>
            <person name="Magnuson J."/>
            <person name="Spatafora J.W."/>
            <person name="Nagy L.G."/>
            <person name="Henrissat B."/>
            <person name="Grigoriev I.V."/>
            <person name="Yang Z.L."/>
            <person name="Xu J."/>
            <person name="Martin F.M."/>
        </authorList>
    </citation>
    <scope>NUCLEOTIDE SEQUENCE</scope>
    <source>
        <strain evidence="1">ATCC 28755</strain>
    </source>
</reference>
<comment type="caution">
    <text evidence="1">The sequence shown here is derived from an EMBL/GenBank/DDBJ whole genome shotgun (WGS) entry which is preliminary data.</text>
</comment>
<dbReference type="EMBL" id="MU268411">
    <property type="protein sequence ID" value="KAH7904623.1"/>
    <property type="molecule type" value="Genomic_DNA"/>
</dbReference>
<sequence>MSDSNDFSSISSFSHVAAHVDDSSTDSGPDTATSNHGMMPAYSTNLSYTGSSAQTQSQNMGGQTLAGDPHDGACLGFVDSFVDYDSVPEGPASSYPYHTPNIATQTPAPMIVPNGWQHLPSHTPPHASMTGPSVHPSFSLGNLPLGSAVALNLPLVGGGHGHTLGGVVHPSLASINSYVGPHRGASDGISSDTGSIHGGSNSSYPAPSVHNEEEHFYERHLTLREESTAIRAPLDRAIQDDVFLRAKDFIVRTAVMTSRPYLDATADAKKVGRKGLCAAFASIFPQAFGHRTELHIITASALKRATDFAKTGVIDYLALRLHPTIELKSLNSPTKNDFASLEDVRRSLKFGIFASLPLKAPLTMRTIASRIADKLADRGFGFCGSGAGFLCEDDMKQSIITCFYTDATDSLSTLYPDVFNKQCPASTVILVAMALYLVFSWREDGVFKKLTAREMRTILVEYQVRLTAALAEKLHNDPEHSAAFYQMLKDIIIESVSQDGPDSDA</sequence>
<protein>
    <submittedName>
        <fullName evidence="1">Uncharacterized protein</fullName>
    </submittedName>
</protein>
<keyword evidence="2" id="KW-1185">Reference proteome</keyword>
<gene>
    <name evidence="1" type="ORF">BJ138DRAFT_1119236</name>
</gene>
<accession>A0ACB7ZV70</accession>
<evidence type="ECO:0000313" key="1">
    <source>
        <dbReference type="EMBL" id="KAH7904623.1"/>
    </source>
</evidence>
<name>A0ACB7ZV70_9AGAM</name>